<evidence type="ECO:0000256" key="1">
    <source>
        <dbReference type="ARBA" id="ARBA00022614"/>
    </source>
</evidence>
<reference evidence="6 7" key="1">
    <citation type="submission" date="2014-04" db="EMBL/GenBank/DDBJ databases">
        <authorList>
            <consortium name="International Citrus Genome Consortium"/>
            <person name="Gmitter F."/>
            <person name="Chen C."/>
            <person name="Farmerie W."/>
            <person name="Harkins T."/>
            <person name="Desany B."/>
            <person name="Mohiuddin M."/>
            <person name="Kodira C."/>
            <person name="Borodovsky M."/>
            <person name="Lomsadze A."/>
            <person name="Burns P."/>
            <person name="Jenkins J."/>
            <person name="Prochnik S."/>
            <person name="Shu S."/>
            <person name="Chapman J."/>
            <person name="Pitluck S."/>
            <person name="Schmutz J."/>
            <person name="Rokhsar D."/>
        </authorList>
    </citation>
    <scope>NUCLEOTIDE SEQUENCE</scope>
</reference>
<evidence type="ECO:0000256" key="2">
    <source>
        <dbReference type="ARBA" id="ARBA00022737"/>
    </source>
</evidence>
<dbReference type="PANTHER" id="PTHR45752">
    <property type="entry name" value="LEUCINE-RICH REPEAT-CONTAINING"/>
    <property type="match status" value="1"/>
</dbReference>
<gene>
    <name evidence="6" type="ORF">CISIN_1g0018051mg</name>
</gene>
<proteinExistence type="predicted"/>
<keyword evidence="7" id="KW-1185">Reference proteome</keyword>
<dbReference type="InterPro" id="IPR050715">
    <property type="entry name" value="LRR-SigEffector_domain"/>
</dbReference>
<name>A0A067DXS3_CITSI</name>
<dbReference type="PaxDb" id="2711-XP_006478354.1"/>
<feature type="domain" description="C-JID" evidence="4">
    <location>
        <begin position="335"/>
        <end position="473"/>
    </location>
</feature>
<keyword evidence="3" id="KW-0611">Plant defense</keyword>
<sequence>NFPEIVGSMKCLSDLLLDGTDIKELPILPFELLSGLVQLNVEGCNKLERLPRNISALKYHPTWNLSGLLKFSNFPEIMTNMEHVLELHLEGTAIRGLPISIELFSGLVLLNLRDCKNLLSLPCTINGLKSLKKLYLSGCSKLKNVPENLGKVESLEVLELSGCKGPPVSSSWYLPFPISLKRSCSDPTALRLPSLSGLWSLRKLDLSDCDLGEGAIPNDIGNLWSLEELYLSKNSFVTAPASINRLFNLEELELEDCKRLQSMPQLPPNIKEVGVNGCASLEKLSDALKLCKSENISISCIDNLKLLSNDGLAFSMLKEYLEAVSRPMQKFGIVVPGSEIPEWFMHQNDGSSIKFIMPSNLYCKNKALGYAVCCVFHVREHSPGIQTRRSYPTHQLNCQMKGSSTSYSIEFREKFAQAESGHLWLLYLSLKKCYYSNWCFDNNLIELSFRPVSGSGLQVKRCGFHPIYRHKVEFFNQIKNQWTHSLHCL</sequence>
<feature type="domain" description="Disease resistance protein RPS4B/Roq1-like leucine-rich repeats" evidence="5">
    <location>
        <begin position="69"/>
        <end position="144"/>
    </location>
</feature>
<dbReference type="SUPFAM" id="SSF52058">
    <property type="entry name" value="L domain-like"/>
    <property type="match status" value="1"/>
</dbReference>
<dbReference type="Gene3D" id="3.80.10.10">
    <property type="entry name" value="Ribonuclease Inhibitor"/>
    <property type="match status" value="2"/>
</dbReference>
<dbReference type="InterPro" id="IPR045344">
    <property type="entry name" value="C-JID"/>
</dbReference>
<evidence type="ECO:0000313" key="6">
    <source>
        <dbReference type="EMBL" id="KDO43807.1"/>
    </source>
</evidence>
<keyword evidence="1" id="KW-0433">Leucine-rich repeat</keyword>
<protein>
    <submittedName>
        <fullName evidence="6">Uncharacterized protein</fullName>
    </submittedName>
</protein>
<evidence type="ECO:0000259" key="4">
    <source>
        <dbReference type="Pfam" id="PF20160"/>
    </source>
</evidence>
<dbReference type="Proteomes" id="UP000027120">
    <property type="component" value="Unassembled WGS sequence"/>
</dbReference>
<evidence type="ECO:0000259" key="5">
    <source>
        <dbReference type="Pfam" id="PF23286"/>
    </source>
</evidence>
<evidence type="ECO:0000313" key="7">
    <source>
        <dbReference type="Proteomes" id="UP000027120"/>
    </source>
</evidence>
<accession>A0A067DXS3</accession>
<dbReference type="AlphaFoldDB" id="A0A067DXS3"/>
<keyword evidence="2" id="KW-0677">Repeat</keyword>
<dbReference type="Pfam" id="PF23286">
    <property type="entry name" value="LRR_13"/>
    <property type="match status" value="1"/>
</dbReference>
<evidence type="ECO:0000256" key="3">
    <source>
        <dbReference type="ARBA" id="ARBA00022821"/>
    </source>
</evidence>
<dbReference type="EMBL" id="KK785351">
    <property type="protein sequence ID" value="KDO43807.1"/>
    <property type="molecule type" value="Genomic_DNA"/>
</dbReference>
<dbReference type="STRING" id="2711.A0A067DXS3"/>
<dbReference type="InterPro" id="IPR032675">
    <property type="entry name" value="LRR_dom_sf"/>
</dbReference>
<dbReference type="InterPro" id="IPR058546">
    <property type="entry name" value="RPS4B/Roq1-like_LRR"/>
</dbReference>
<dbReference type="Pfam" id="PF20160">
    <property type="entry name" value="C-JID"/>
    <property type="match status" value="1"/>
</dbReference>
<organism evidence="6 7">
    <name type="scientific">Citrus sinensis</name>
    <name type="common">Sweet orange</name>
    <name type="synonym">Citrus aurantium var. sinensis</name>
    <dbReference type="NCBI Taxonomy" id="2711"/>
    <lineage>
        <taxon>Eukaryota</taxon>
        <taxon>Viridiplantae</taxon>
        <taxon>Streptophyta</taxon>
        <taxon>Embryophyta</taxon>
        <taxon>Tracheophyta</taxon>
        <taxon>Spermatophyta</taxon>
        <taxon>Magnoliopsida</taxon>
        <taxon>eudicotyledons</taxon>
        <taxon>Gunneridae</taxon>
        <taxon>Pentapetalae</taxon>
        <taxon>rosids</taxon>
        <taxon>malvids</taxon>
        <taxon>Sapindales</taxon>
        <taxon>Rutaceae</taxon>
        <taxon>Aurantioideae</taxon>
        <taxon>Citrus</taxon>
    </lineage>
</organism>
<feature type="non-terminal residue" evidence="6">
    <location>
        <position position="1"/>
    </location>
</feature>
<dbReference type="PANTHER" id="PTHR45752:SF171">
    <property type="entry name" value="TMV RESISTANCE PROTEIN N-LIKE"/>
    <property type="match status" value="1"/>
</dbReference>
<dbReference type="Pfam" id="PF00560">
    <property type="entry name" value="LRR_1"/>
    <property type="match status" value="1"/>
</dbReference>
<dbReference type="InterPro" id="IPR001611">
    <property type="entry name" value="Leu-rich_rpt"/>
</dbReference>